<feature type="region of interest" description="Disordered" evidence="1">
    <location>
        <begin position="62"/>
        <end position="84"/>
    </location>
</feature>
<name>A0AAV4TMX6_9ARAC</name>
<organism evidence="2 3">
    <name type="scientific">Caerostris darwini</name>
    <dbReference type="NCBI Taxonomy" id="1538125"/>
    <lineage>
        <taxon>Eukaryota</taxon>
        <taxon>Metazoa</taxon>
        <taxon>Ecdysozoa</taxon>
        <taxon>Arthropoda</taxon>
        <taxon>Chelicerata</taxon>
        <taxon>Arachnida</taxon>
        <taxon>Araneae</taxon>
        <taxon>Araneomorphae</taxon>
        <taxon>Entelegynae</taxon>
        <taxon>Araneoidea</taxon>
        <taxon>Araneidae</taxon>
        <taxon>Caerostris</taxon>
    </lineage>
</organism>
<dbReference type="Proteomes" id="UP001054837">
    <property type="component" value="Unassembled WGS sequence"/>
</dbReference>
<reference evidence="2 3" key="1">
    <citation type="submission" date="2021-06" db="EMBL/GenBank/DDBJ databases">
        <title>Caerostris darwini draft genome.</title>
        <authorList>
            <person name="Kono N."/>
            <person name="Arakawa K."/>
        </authorList>
    </citation>
    <scope>NUCLEOTIDE SEQUENCE [LARGE SCALE GENOMIC DNA]</scope>
</reference>
<gene>
    <name evidence="2" type="ORF">CDAR_177261</name>
</gene>
<keyword evidence="3" id="KW-1185">Reference proteome</keyword>
<dbReference type="EMBL" id="BPLQ01009926">
    <property type="protein sequence ID" value="GIY47419.1"/>
    <property type="molecule type" value="Genomic_DNA"/>
</dbReference>
<evidence type="ECO:0000256" key="1">
    <source>
        <dbReference type="SAM" id="MobiDB-lite"/>
    </source>
</evidence>
<accession>A0AAV4TMX6</accession>
<evidence type="ECO:0000313" key="3">
    <source>
        <dbReference type="Proteomes" id="UP001054837"/>
    </source>
</evidence>
<evidence type="ECO:0000313" key="2">
    <source>
        <dbReference type="EMBL" id="GIY47419.1"/>
    </source>
</evidence>
<dbReference type="AlphaFoldDB" id="A0AAV4TMX6"/>
<feature type="region of interest" description="Disordered" evidence="1">
    <location>
        <begin position="103"/>
        <end position="127"/>
    </location>
</feature>
<protein>
    <submittedName>
        <fullName evidence="2">Uncharacterized protein</fullName>
    </submittedName>
</protein>
<proteinExistence type="predicted"/>
<sequence>MSKKKDKRNITVEDPHPIARYPFSYDYHAAAFFSDYVDPAGKLYYTILRRILDFYLLNTSGREESSPGVNGQSLQFHGVGDDTRTINSHQHLHEAVRARERNGAEQGLIFRDHQGALGNGKRKDKTN</sequence>
<comment type="caution">
    <text evidence="2">The sequence shown here is derived from an EMBL/GenBank/DDBJ whole genome shotgun (WGS) entry which is preliminary data.</text>
</comment>